<dbReference type="InterPro" id="IPR029052">
    <property type="entry name" value="Metallo-depent_PP-like"/>
</dbReference>
<dbReference type="RefSeq" id="WP_267930807.1">
    <property type="nucleotide sequence ID" value="NZ_CP113257.1"/>
</dbReference>
<sequence length="378" mass="42076">MAARKATDDEIKAALTGRTVAEAAQILGLHERNVYTHKARLARQGWSPEHGLNTEYPDGFKMGKVTIQRNGQGEIVNTWERMCEDSERQMQMMQSAIETLCNRVPAAPRKKAVGSFDEKLCVGYPIGDPHFGEYIWGAEAGGDWDLAIARQTHIDAMAALVEGAPRAERGLIVNLGDALHYDSLMPKTPRSGHILNSDGRFSKMVDVLIDTMVTMIEMGLDRHKTLHVINVQGNHDETGSQWLSRVLAARFINEPRITFDLTPSVFNYYRFGKVLVGSHHGHSAKPAALPGVMAADRPIDWGETIHRYWWTGHIHHESKKEFPGVSVESFNTVAPADPYAYNAGYRSRQTMKSIVLHCENGEVSRQTVHPDMVKGVAA</sequence>
<dbReference type="AlphaFoldDB" id="A0AA47DZR2"/>
<gene>
    <name evidence="1" type="ORF">OSV15_16085</name>
</gene>
<organism evidence="1 2">
    <name type="scientific">Stutzerimonas frequens</name>
    <dbReference type="NCBI Taxonomy" id="2968969"/>
    <lineage>
        <taxon>Bacteria</taxon>
        <taxon>Pseudomonadati</taxon>
        <taxon>Pseudomonadota</taxon>
        <taxon>Gammaproteobacteria</taxon>
        <taxon>Pseudomonadales</taxon>
        <taxon>Pseudomonadaceae</taxon>
        <taxon>Stutzerimonas</taxon>
    </lineage>
</organism>
<reference evidence="1" key="1">
    <citation type="submission" date="2022-11" db="EMBL/GenBank/DDBJ databases">
        <title>Genomic of Pseudomonas TF18.</title>
        <authorList>
            <person name="Liu T."/>
        </authorList>
    </citation>
    <scope>NUCLEOTIDE SEQUENCE</scope>
    <source>
        <strain evidence="1">TF18</strain>
    </source>
</reference>
<accession>A0AA47DZR2</accession>
<name>A0AA47DZR2_9GAMM</name>
<proteinExistence type="predicted"/>
<evidence type="ECO:0000313" key="2">
    <source>
        <dbReference type="Proteomes" id="UP001164632"/>
    </source>
</evidence>
<dbReference type="SUPFAM" id="SSF56300">
    <property type="entry name" value="Metallo-dependent phosphatases"/>
    <property type="match status" value="1"/>
</dbReference>
<dbReference type="Proteomes" id="UP001164632">
    <property type="component" value="Chromosome"/>
</dbReference>
<evidence type="ECO:0000313" key="1">
    <source>
        <dbReference type="EMBL" id="WAE51188.1"/>
    </source>
</evidence>
<protein>
    <submittedName>
        <fullName evidence="1">Helix-turn-helix domain-containing protein</fullName>
    </submittedName>
</protein>
<dbReference type="EMBL" id="CP113257">
    <property type="protein sequence ID" value="WAE51188.1"/>
    <property type="molecule type" value="Genomic_DNA"/>
</dbReference>